<dbReference type="Proteomes" id="UP000216361">
    <property type="component" value="Unassembled WGS sequence"/>
</dbReference>
<accession>A0A255XLP8</accession>
<dbReference type="AlphaFoldDB" id="A0A255XLP8"/>
<comment type="caution">
    <text evidence="3">The sequence shown here is derived from an EMBL/GenBank/DDBJ whole genome shotgun (WGS) entry which is preliminary data.</text>
</comment>
<dbReference type="InterPro" id="IPR003509">
    <property type="entry name" value="UPF0102_YraN-like"/>
</dbReference>
<gene>
    <name evidence="3" type="ORF">CHR90_13005</name>
</gene>
<comment type="similarity">
    <text evidence="1 2">Belongs to the UPF0102 family.</text>
</comment>
<organism evidence="3 4">
    <name type="scientific">Elstera cyanobacteriorum</name>
    <dbReference type="NCBI Taxonomy" id="2022747"/>
    <lineage>
        <taxon>Bacteria</taxon>
        <taxon>Pseudomonadati</taxon>
        <taxon>Pseudomonadota</taxon>
        <taxon>Alphaproteobacteria</taxon>
        <taxon>Rhodospirillales</taxon>
        <taxon>Rhodospirillaceae</taxon>
        <taxon>Elstera</taxon>
    </lineage>
</organism>
<dbReference type="InterPro" id="IPR011335">
    <property type="entry name" value="Restrct_endonuc-II-like"/>
</dbReference>
<protein>
    <recommendedName>
        <fullName evidence="2">UPF0102 protein CHR90_13005</fullName>
    </recommendedName>
</protein>
<dbReference type="PANTHER" id="PTHR34039:SF1">
    <property type="entry name" value="UPF0102 PROTEIN YRAN"/>
    <property type="match status" value="1"/>
</dbReference>
<dbReference type="OrthoDB" id="9812968at2"/>
<dbReference type="SUPFAM" id="SSF52980">
    <property type="entry name" value="Restriction endonuclease-like"/>
    <property type="match status" value="1"/>
</dbReference>
<proteinExistence type="inferred from homology"/>
<dbReference type="NCBIfam" id="NF009151">
    <property type="entry name" value="PRK12497.1-5"/>
    <property type="match status" value="1"/>
</dbReference>
<sequence length="123" mass="14045">MSTRQERGQTAYRRGRFGEGVAVLWLGLKGYRLLGRNLRTPFGEIDLLARRGRWLIAVEVKARGDMATARAAIHPSQRDRLLRALAWLVSRRPDFKDLQPRCDALLIAPGQWPRHVLNAFGDE</sequence>
<dbReference type="Gene3D" id="3.40.1350.10">
    <property type="match status" value="1"/>
</dbReference>
<dbReference type="Pfam" id="PF02021">
    <property type="entry name" value="UPF0102"/>
    <property type="match status" value="1"/>
</dbReference>
<dbReference type="HAMAP" id="MF_00048">
    <property type="entry name" value="UPF0102"/>
    <property type="match status" value="1"/>
</dbReference>
<evidence type="ECO:0000313" key="4">
    <source>
        <dbReference type="Proteomes" id="UP000216361"/>
    </source>
</evidence>
<name>A0A255XLP8_9PROT</name>
<evidence type="ECO:0000256" key="2">
    <source>
        <dbReference type="HAMAP-Rule" id="MF_00048"/>
    </source>
</evidence>
<dbReference type="RefSeq" id="WP_094409449.1">
    <property type="nucleotide sequence ID" value="NZ_BMJZ01000002.1"/>
</dbReference>
<dbReference type="GO" id="GO:0003676">
    <property type="term" value="F:nucleic acid binding"/>
    <property type="evidence" value="ECO:0007669"/>
    <property type="project" value="InterPro"/>
</dbReference>
<dbReference type="PANTHER" id="PTHR34039">
    <property type="entry name" value="UPF0102 PROTEIN YRAN"/>
    <property type="match status" value="1"/>
</dbReference>
<reference evidence="3 4" key="1">
    <citation type="submission" date="2017-07" db="EMBL/GenBank/DDBJ databases">
        <title>Elstera cyanobacteriorum sp. nov., a novel bacterium isolated from cyanobacterial aggregates in a eutrophic lake.</title>
        <authorList>
            <person name="Cai H."/>
        </authorList>
    </citation>
    <scope>NUCLEOTIDE SEQUENCE [LARGE SCALE GENOMIC DNA]</scope>
    <source>
        <strain evidence="3 4">TH019</strain>
    </source>
</reference>
<evidence type="ECO:0000313" key="3">
    <source>
        <dbReference type="EMBL" id="OYQ17887.1"/>
    </source>
</evidence>
<keyword evidence="4" id="KW-1185">Reference proteome</keyword>
<dbReference type="InterPro" id="IPR011856">
    <property type="entry name" value="tRNA_endonuc-like_dom_sf"/>
</dbReference>
<evidence type="ECO:0000256" key="1">
    <source>
        <dbReference type="ARBA" id="ARBA00006738"/>
    </source>
</evidence>
<dbReference type="EMBL" id="NOXS01000033">
    <property type="protein sequence ID" value="OYQ17887.1"/>
    <property type="molecule type" value="Genomic_DNA"/>
</dbReference>